<evidence type="ECO:0000313" key="2">
    <source>
        <dbReference type="EMBL" id="MBA9007208.1"/>
    </source>
</evidence>
<reference evidence="2 3" key="1">
    <citation type="submission" date="2020-08" db="EMBL/GenBank/DDBJ databases">
        <title>Sequencing the genomes of 1000 actinobacteria strains.</title>
        <authorList>
            <person name="Klenk H.-P."/>
        </authorList>
    </citation>
    <scope>NUCLEOTIDE SEQUENCE [LARGE SCALE GENOMIC DNA]</scope>
    <source>
        <strain evidence="2 3">DSM 45823</strain>
    </source>
</reference>
<keyword evidence="1" id="KW-0472">Membrane</keyword>
<evidence type="ECO:0000256" key="1">
    <source>
        <dbReference type="SAM" id="Phobius"/>
    </source>
</evidence>
<keyword evidence="1" id="KW-0812">Transmembrane</keyword>
<protein>
    <submittedName>
        <fullName evidence="2">Uncharacterized protein</fullName>
    </submittedName>
</protein>
<feature type="transmembrane region" description="Helical" evidence="1">
    <location>
        <begin position="12"/>
        <end position="33"/>
    </location>
</feature>
<dbReference type="RefSeq" id="WP_281402069.1">
    <property type="nucleotide sequence ID" value="NZ_JACJII010000001.1"/>
</dbReference>
<accession>A0A7W3N439</accession>
<dbReference type="EMBL" id="JACJII010000001">
    <property type="protein sequence ID" value="MBA9007208.1"/>
    <property type="molecule type" value="Genomic_DNA"/>
</dbReference>
<comment type="caution">
    <text evidence="2">The sequence shown here is derived from an EMBL/GenBank/DDBJ whole genome shotgun (WGS) entry which is preliminary data.</text>
</comment>
<keyword evidence="3" id="KW-1185">Reference proteome</keyword>
<dbReference type="AlphaFoldDB" id="A0A7W3N439"/>
<sequence length="43" mass="4874">MDAVAPARPVALFLLGYAWNLCFVAALTTLTQLRPRRDLRTDR</sequence>
<proteinExistence type="predicted"/>
<evidence type="ECO:0000313" key="3">
    <source>
        <dbReference type="Proteomes" id="UP000539313"/>
    </source>
</evidence>
<organism evidence="2 3">
    <name type="scientific">Thermomonospora cellulosilytica</name>
    <dbReference type="NCBI Taxonomy" id="1411118"/>
    <lineage>
        <taxon>Bacteria</taxon>
        <taxon>Bacillati</taxon>
        <taxon>Actinomycetota</taxon>
        <taxon>Actinomycetes</taxon>
        <taxon>Streptosporangiales</taxon>
        <taxon>Thermomonosporaceae</taxon>
        <taxon>Thermomonospora</taxon>
    </lineage>
</organism>
<gene>
    <name evidence="2" type="ORF">HNR21_006090</name>
</gene>
<keyword evidence="1" id="KW-1133">Transmembrane helix</keyword>
<dbReference type="Proteomes" id="UP000539313">
    <property type="component" value="Unassembled WGS sequence"/>
</dbReference>
<name>A0A7W3N439_9ACTN</name>